<dbReference type="AlphaFoldDB" id="A0A9P0VXA4"/>
<accession>A0A9P0VXA4</accession>
<evidence type="ECO:0000313" key="4">
    <source>
        <dbReference type="Proteomes" id="UP000837801"/>
    </source>
</evidence>
<evidence type="ECO:0000313" key="3">
    <source>
        <dbReference type="EMBL" id="CAH2351319.1"/>
    </source>
</evidence>
<dbReference type="Gene3D" id="3.90.180.10">
    <property type="entry name" value="Medium-chain alcohol dehydrogenases, catalytic domain"/>
    <property type="match status" value="1"/>
</dbReference>
<comment type="caution">
    <text evidence="3">The sequence shown here is derived from an EMBL/GenBank/DDBJ whole genome shotgun (WGS) entry which is preliminary data.</text>
</comment>
<feature type="domain" description="Alcohol dehydrogenase-like N-terminal" evidence="2">
    <location>
        <begin position="40"/>
        <end position="169"/>
    </location>
</feature>
<keyword evidence="4" id="KW-1185">Reference proteome</keyword>
<dbReference type="OrthoDB" id="4082978at2759"/>
<reference evidence="3" key="1">
    <citation type="submission" date="2022-03" db="EMBL/GenBank/DDBJ databases">
        <authorList>
            <person name="Legras J.-L."/>
            <person name="Devillers H."/>
            <person name="Grondin C."/>
        </authorList>
    </citation>
    <scope>NUCLEOTIDE SEQUENCE</scope>
    <source>
        <strain evidence="3">CLIB 1423</strain>
    </source>
</reference>
<feature type="region of interest" description="Disordered" evidence="1">
    <location>
        <begin position="357"/>
        <end position="415"/>
    </location>
</feature>
<evidence type="ECO:0000256" key="1">
    <source>
        <dbReference type="SAM" id="MobiDB-lite"/>
    </source>
</evidence>
<dbReference type="EMBL" id="CAKXYY010000003">
    <property type="protein sequence ID" value="CAH2351319.1"/>
    <property type="molecule type" value="Genomic_DNA"/>
</dbReference>
<protein>
    <recommendedName>
        <fullName evidence="2">Alcohol dehydrogenase-like N-terminal domain-containing protein</fullName>
    </recommendedName>
</protein>
<dbReference type="InterPro" id="IPR011032">
    <property type="entry name" value="GroES-like_sf"/>
</dbReference>
<sequence>MISEPVLLLPTKCIVDERLRLRETPKLHQECCIDPDPMHTEAVLKVKMTGVTFNKDFELFKLKNFPGRPVVPGNKTVGRLHQVSPQANLQPGKYLIFPYSNCLLQQSSQICENCQYLKDTKTYPLSYKTIQYHKEYQCLYSWEYGLTLDGGMQDYVKVKSPEQSLIKVPYTISLHDCCFILDLALPLYSFLKDINTSIFEESVEDSNDSEKILIILNDCTKEANDILIVLKHFNISQKHVKILDSSLLESLKHADKARQYESKFKYSFLFNTSKDSVELGTLAVSTGLEATKSRYHMVLFDQYSPKSLLHNKNLDKQNPDITVTHFKLSYKDRLNCVELINIISQLNLVTRANSNNTHNKNNSTDEDSNIIDDSPLQGGPRPSVTSIDTSTSSLSASSIHSNSTSNTSLSKGGSMRKTLRFRDDESIIAPPTQRTRSFKNYSWLWYERDFNLCNEHEHDQSEDDMEERPSKCHSVRQINRLIRTENNNSRVCYTKKIKSSNINALLFK</sequence>
<gene>
    <name evidence="3" type="ORF">CLIB1423_03S03576</name>
</gene>
<dbReference type="Proteomes" id="UP000837801">
    <property type="component" value="Unassembled WGS sequence"/>
</dbReference>
<organism evidence="3 4">
    <name type="scientific">[Candida] railenensis</name>
    <dbReference type="NCBI Taxonomy" id="45579"/>
    <lineage>
        <taxon>Eukaryota</taxon>
        <taxon>Fungi</taxon>
        <taxon>Dikarya</taxon>
        <taxon>Ascomycota</taxon>
        <taxon>Saccharomycotina</taxon>
        <taxon>Pichiomycetes</taxon>
        <taxon>Debaryomycetaceae</taxon>
        <taxon>Kurtzmaniella</taxon>
    </lineage>
</organism>
<dbReference type="SUPFAM" id="SSF50129">
    <property type="entry name" value="GroES-like"/>
    <property type="match status" value="1"/>
</dbReference>
<dbReference type="InterPro" id="IPR013154">
    <property type="entry name" value="ADH-like_N"/>
</dbReference>
<name>A0A9P0VXA4_9ASCO</name>
<dbReference type="Pfam" id="PF08240">
    <property type="entry name" value="ADH_N"/>
    <property type="match status" value="1"/>
</dbReference>
<proteinExistence type="predicted"/>
<evidence type="ECO:0000259" key="2">
    <source>
        <dbReference type="Pfam" id="PF08240"/>
    </source>
</evidence>
<feature type="compositionally biased region" description="Low complexity" evidence="1">
    <location>
        <begin position="383"/>
        <end position="410"/>
    </location>
</feature>